<evidence type="ECO:0000256" key="5">
    <source>
        <dbReference type="ARBA" id="ARBA00038359"/>
    </source>
</evidence>
<dbReference type="GO" id="GO:0016020">
    <property type="term" value="C:membrane"/>
    <property type="evidence" value="ECO:0007669"/>
    <property type="project" value="UniProtKB-SubCell"/>
</dbReference>
<feature type="transmembrane region" description="Helical" evidence="7">
    <location>
        <begin position="124"/>
        <end position="148"/>
    </location>
</feature>
<feature type="transmembrane region" description="Helical" evidence="7">
    <location>
        <begin position="168"/>
        <end position="192"/>
    </location>
</feature>
<comment type="similarity">
    <text evidence="5">Belongs to the SAT4 family.</text>
</comment>
<keyword evidence="3 7" id="KW-1133">Transmembrane helix</keyword>
<feature type="region of interest" description="Disordered" evidence="6">
    <location>
        <begin position="369"/>
        <end position="397"/>
    </location>
</feature>
<feature type="transmembrane region" description="Helical" evidence="7">
    <location>
        <begin position="220"/>
        <end position="237"/>
    </location>
</feature>
<evidence type="ECO:0000256" key="2">
    <source>
        <dbReference type="ARBA" id="ARBA00022692"/>
    </source>
</evidence>
<dbReference type="InterPro" id="IPR049326">
    <property type="entry name" value="Rhodopsin_dom_fungi"/>
</dbReference>
<evidence type="ECO:0000313" key="10">
    <source>
        <dbReference type="Proteomes" id="UP000635477"/>
    </source>
</evidence>
<dbReference type="EMBL" id="JABEYC010000700">
    <property type="protein sequence ID" value="KAF4974844.1"/>
    <property type="molecule type" value="Genomic_DNA"/>
</dbReference>
<evidence type="ECO:0000256" key="7">
    <source>
        <dbReference type="SAM" id="Phobius"/>
    </source>
</evidence>
<dbReference type="OrthoDB" id="5283415at2759"/>
<feature type="domain" description="Rhodopsin" evidence="8">
    <location>
        <begin position="53"/>
        <end position="281"/>
    </location>
</feature>
<name>A0A8H4XHT4_9HYPO</name>
<dbReference type="PANTHER" id="PTHR33048">
    <property type="entry name" value="PTH11-LIKE INTEGRAL MEMBRANE PROTEIN (AFU_ORTHOLOGUE AFUA_5G11245)"/>
    <property type="match status" value="1"/>
</dbReference>
<sequence>MDSFTLQARSGPPPYPDVSKIPTPPLQEKGLVILFMFPVLSIIVVGMRTYIRTTTRTMGLVVKLNYWGWRQADVPDFDPIAGYWWNFLVQMFYNPVLALVKASILVFLLRLGGHKRSVRYAIHALNIFNALHAVAIFLTALFQCLPLEANWDFSLRENPDVKCIDNSFHVIASCITIFTDFLVLALPFWIFLGLTMPRAAKIAVIGVFLLGSVLARNSKLTFSSVAIVGIIRVVGIYDLLLTTPDPGDDAFYSISPVWSVVETNLAIICASVPALRPLFRRWFPKLFGGTSRKTTGTPYGNKYGTGTRGTNGMRSANYDGPGDIRLKNLRGSRAHHTEIRSSSPNGSEEEIMTYNGIMRTTNVDVAYENTSKQSLSEPRRSSDLKFDTKCSETRLGV</sequence>
<accession>A0A8H4XHT4</accession>
<dbReference type="InterPro" id="IPR052337">
    <property type="entry name" value="SAT4-like"/>
</dbReference>
<keyword evidence="2 7" id="KW-0812">Transmembrane</keyword>
<feature type="region of interest" description="Disordered" evidence="6">
    <location>
        <begin position="297"/>
        <end position="321"/>
    </location>
</feature>
<dbReference type="Proteomes" id="UP000635477">
    <property type="component" value="Unassembled WGS sequence"/>
</dbReference>
<keyword evidence="10" id="KW-1185">Reference proteome</keyword>
<organism evidence="9 10">
    <name type="scientific">Fusarium zealandicum</name>
    <dbReference type="NCBI Taxonomy" id="1053134"/>
    <lineage>
        <taxon>Eukaryota</taxon>
        <taxon>Fungi</taxon>
        <taxon>Dikarya</taxon>
        <taxon>Ascomycota</taxon>
        <taxon>Pezizomycotina</taxon>
        <taxon>Sordariomycetes</taxon>
        <taxon>Hypocreomycetidae</taxon>
        <taxon>Hypocreales</taxon>
        <taxon>Nectriaceae</taxon>
        <taxon>Fusarium</taxon>
        <taxon>Fusarium staphyleae species complex</taxon>
    </lineage>
</organism>
<evidence type="ECO:0000256" key="3">
    <source>
        <dbReference type="ARBA" id="ARBA00022989"/>
    </source>
</evidence>
<feature type="transmembrane region" description="Helical" evidence="7">
    <location>
        <begin position="92"/>
        <end position="112"/>
    </location>
</feature>
<feature type="transmembrane region" description="Helical" evidence="7">
    <location>
        <begin position="30"/>
        <end position="51"/>
    </location>
</feature>
<evidence type="ECO:0000259" key="8">
    <source>
        <dbReference type="Pfam" id="PF20684"/>
    </source>
</evidence>
<reference evidence="9" key="2">
    <citation type="submission" date="2020-05" db="EMBL/GenBank/DDBJ databases">
        <authorList>
            <person name="Kim H.-S."/>
            <person name="Proctor R.H."/>
            <person name="Brown D.W."/>
        </authorList>
    </citation>
    <scope>NUCLEOTIDE SEQUENCE</scope>
    <source>
        <strain evidence="9">NRRL 22465</strain>
    </source>
</reference>
<keyword evidence="4 7" id="KW-0472">Membrane</keyword>
<evidence type="ECO:0000256" key="6">
    <source>
        <dbReference type="SAM" id="MobiDB-lite"/>
    </source>
</evidence>
<evidence type="ECO:0000256" key="4">
    <source>
        <dbReference type="ARBA" id="ARBA00023136"/>
    </source>
</evidence>
<proteinExistence type="inferred from homology"/>
<protein>
    <recommendedName>
        <fullName evidence="8">Rhodopsin domain-containing protein</fullName>
    </recommendedName>
</protein>
<feature type="transmembrane region" description="Helical" evidence="7">
    <location>
        <begin position="257"/>
        <end position="275"/>
    </location>
</feature>
<feature type="compositionally biased region" description="Basic and acidic residues" evidence="6">
    <location>
        <begin position="377"/>
        <end position="397"/>
    </location>
</feature>
<comment type="caution">
    <text evidence="9">The sequence shown here is derived from an EMBL/GenBank/DDBJ whole genome shotgun (WGS) entry which is preliminary data.</text>
</comment>
<dbReference type="Pfam" id="PF20684">
    <property type="entry name" value="Fung_rhodopsin"/>
    <property type="match status" value="1"/>
</dbReference>
<evidence type="ECO:0000256" key="1">
    <source>
        <dbReference type="ARBA" id="ARBA00004141"/>
    </source>
</evidence>
<reference evidence="9" key="1">
    <citation type="journal article" date="2020" name="BMC Genomics">
        <title>Correction to: Identification and distribution of gene clusters required for synthesis of sphingolipid metabolism inhibitors in diverse species of the filamentous fungus Fusarium.</title>
        <authorList>
            <person name="Kim H.S."/>
            <person name="Lohmar J.M."/>
            <person name="Busman M."/>
            <person name="Brown D.W."/>
            <person name="Naumann T.A."/>
            <person name="Divon H.H."/>
            <person name="Lysoe E."/>
            <person name="Uhlig S."/>
            <person name="Proctor R.H."/>
        </authorList>
    </citation>
    <scope>NUCLEOTIDE SEQUENCE</scope>
    <source>
        <strain evidence="9">NRRL 22465</strain>
    </source>
</reference>
<evidence type="ECO:0000313" key="9">
    <source>
        <dbReference type="EMBL" id="KAF4974844.1"/>
    </source>
</evidence>
<gene>
    <name evidence="9" type="ORF">FZEAL_8305</name>
</gene>
<dbReference type="AlphaFoldDB" id="A0A8H4XHT4"/>
<comment type="subcellular location">
    <subcellularLocation>
        <location evidence="1">Membrane</location>
        <topology evidence="1">Multi-pass membrane protein</topology>
    </subcellularLocation>
</comment>
<dbReference type="PANTHER" id="PTHR33048:SF55">
    <property type="entry name" value="INTEGRAL MEMBRANE PROTEIN"/>
    <property type="match status" value="1"/>
</dbReference>